<keyword evidence="3" id="KW-1185">Reference proteome</keyword>
<evidence type="ECO:0000256" key="1">
    <source>
        <dbReference type="SAM" id="MobiDB-lite"/>
    </source>
</evidence>
<gene>
    <name evidence="2" type="ORF">HYC85_025891</name>
</gene>
<proteinExistence type="predicted"/>
<evidence type="ECO:0000313" key="2">
    <source>
        <dbReference type="EMBL" id="KAF5934762.1"/>
    </source>
</evidence>
<protein>
    <submittedName>
        <fullName evidence="2">Uncharacterized protein</fullName>
    </submittedName>
</protein>
<reference evidence="2 3" key="2">
    <citation type="submission" date="2020-07" db="EMBL/GenBank/DDBJ databases">
        <title>Genome assembly of wild tea tree DASZ reveals pedigree and selection history of tea varieties.</title>
        <authorList>
            <person name="Zhang W."/>
        </authorList>
    </citation>
    <scope>NUCLEOTIDE SEQUENCE [LARGE SCALE GENOMIC DNA]</scope>
    <source>
        <strain evidence="3">cv. G240</strain>
        <tissue evidence="2">Leaf</tissue>
    </source>
</reference>
<comment type="caution">
    <text evidence="2">The sequence shown here is derived from an EMBL/GenBank/DDBJ whole genome shotgun (WGS) entry which is preliminary data.</text>
</comment>
<feature type="region of interest" description="Disordered" evidence="1">
    <location>
        <begin position="27"/>
        <end position="60"/>
    </location>
</feature>
<reference evidence="3" key="1">
    <citation type="journal article" date="2020" name="Nat. Commun.">
        <title>Genome assembly of wild tea tree DASZ reveals pedigree and selection history of tea varieties.</title>
        <authorList>
            <person name="Zhang W."/>
            <person name="Zhang Y."/>
            <person name="Qiu H."/>
            <person name="Guo Y."/>
            <person name="Wan H."/>
            <person name="Zhang X."/>
            <person name="Scossa F."/>
            <person name="Alseekh S."/>
            <person name="Zhang Q."/>
            <person name="Wang P."/>
            <person name="Xu L."/>
            <person name="Schmidt M.H."/>
            <person name="Jia X."/>
            <person name="Li D."/>
            <person name="Zhu A."/>
            <person name="Guo F."/>
            <person name="Chen W."/>
            <person name="Ni D."/>
            <person name="Usadel B."/>
            <person name="Fernie A.R."/>
            <person name="Wen W."/>
        </authorList>
    </citation>
    <scope>NUCLEOTIDE SEQUENCE [LARGE SCALE GENOMIC DNA]</scope>
    <source>
        <strain evidence="3">cv. G240</strain>
    </source>
</reference>
<feature type="compositionally biased region" description="Polar residues" evidence="1">
    <location>
        <begin position="51"/>
        <end position="60"/>
    </location>
</feature>
<dbReference type="AlphaFoldDB" id="A0A7J7G266"/>
<sequence>MQQYADLTKEYKSKISCIRIAVKSPATDDDGLLQPVSDHRISDSNKKEVPSPQQQQHKMSSGENLFLPNKLYEMGSWKLTRNGPTLVSTMPNRHVPLLKTYIRIVARRQFWWNYSHLFNHPPLLCRALFFVITVISIMAWLRTERREERERRGEAMERQRTYGEERERERRWRGNGVTARRGGGEATGVELLGFVLKSENPFLFAVKLPELMAYVNIEEETLVRLQQKLLDFLKMNQYHKFLPFASNSHLWQTQTDDFIPRPFNKIDGATEPSHLMTSRPRHWDCMSSQQLVDFLREQLNTKPHESAAVADADEKSSTSDHGNQSATAAAERNPQLLAQPILN</sequence>
<dbReference type="Proteomes" id="UP000593564">
    <property type="component" value="Unassembled WGS sequence"/>
</dbReference>
<accession>A0A7J7G266</accession>
<dbReference type="EMBL" id="JACBKZ010000013">
    <property type="protein sequence ID" value="KAF5934762.1"/>
    <property type="molecule type" value="Genomic_DNA"/>
</dbReference>
<feature type="region of interest" description="Disordered" evidence="1">
    <location>
        <begin position="305"/>
        <end position="343"/>
    </location>
</feature>
<evidence type="ECO:0000313" key="3">
    <source>
        <dbReference type="Proteomes" id="UP000593564"/>
    </source>
</evidence>
<organism evidence="2 3">
    <name type="scientific">Camellia sinensis</name>
    <name type="common">Tea plant</name>
    <name type="synonym">Thea sinensis</name>
    <dbReference type="NCBI Taxonomy" id="4442"/>
    <lineage>
        <taxon>Eukaryota</taxon>
        <taxon>Viridiplantae</taxon>
        <taxon>Streptophyta</taxon>
        <taxon>Embryophyta</taxon>
        <taxon>Tracheophyta</taxon>
        <taxon>Spermatophyta</taxon>
        <taxon>Magnoliopsida</taxon>
        <taxon>eudicotyledons</taxon>
        <taxon>Gunneridae</taxon>
        <taxon>Pentapetalae</taxon>
        <taxon>asterids</taxon>
        <taxon>Ericales</taxon>
        <taxon>Theaceae</taxon>
        <taxon>Camellia</taxon>
    </lineage>
</organism>
<feature type="compositionally biased region" description="Basic and acidic residues" evidence="1">
    <location>
        <begin position="37"/>
        <end position="49"/>
    </location>
</feature>
<name>A0A7J7G266_CAMSI</name>